<reference evidence="2" key="1">
    <citation type="journal article" date="2019" name="MBio">
        <title>Virus Genomes from Deep Sea Sediments Expand the Ocean Megavirome and Support Independent Origins of Viral Gigantism.</title>
        <authorList>
            <person name="Backstrom D."/>
            <person name="Yutin N."/>
            <person name="Jorgensen S.L."/>
            <person name="Dharamshi J."/>
            <person name="Homa F."/>
            <person name="Zaremba-Niedwiedzka K."/>
            <person name="Spang A."/>
            <person name="Wolf Y.I."/>
            <person name="Koonin E.V."/>
            <person name="Ettema T.J."/>
        </authorList>
    </citation>
    <scope>NUCLEOTIDE SEQUENCE</scope>
</reference>
<protein>
    <recommendedName>
        <fullName evidence="3">Transmembrane protein</fullName>
    </recommendedName>
</protein>
<keyword evidence="1" id="KW-0812">Transmembrane</keyword>
<proteinExistence type="predicted"/>
<evidence type="ECO:0008006" key="3">
    <source>
        <dbReference type="Google" id="ProtNLM"/>
    </source>
</evidence>
<dbReference type="EMBL" id="MK500327">
    <property type="protein sequence ID" value="QBK85631.1"/>
    <property type="molecule type" value="Genomic_DNA"/>
</dbReference>
<accession>A0A481YQX3</accession>
<evidence type="ECO:0000256" key="1">
    <source>
        <dbReference type="SAM" id="Phobius"/>
    </source>
</evidence>
<organism evidence="2">
    <name type="scientific">Marseillevirus LCMAC101</name>
    <dbReference type="NCBI Taxonomy" id="2506602"/>
    <lineage>
        <taxon>Viruses</taxon>
        <taxon>Varidnaviria</taxon>
        <taxon>Bamfordvirae</taxon>
        <taxon>Nucleocytoviricota</taxon>
        <taxon>Megaviricetes</taxon>
        <taxon>Pimascovirales</taxon>
        <taxon>Pimascovirales incertae sedis</taxon>
        <taxon>Marseilleviridae</taxon>
    </lineage>
</organism>
<feature type="transmembrane region" description="Helical" evidence="1">
    <location>
        <begin position="20"/>
        <end position="40"/>
    </location>
</feature>
<keyword evidence="1" id="KW-0472">Membrane</keyword>
<feature type="transmembrane region" description="Helical" evidence="1">
    <location>
        <begin position="60"/>
        <end position="85"/>
    </location>
</feature>
<gene>
    <name evidence="2" type="ORF">LCMAC101_02260</name>
</gene>
<sequence>MVEILGMDLTDPVSHDSQHYMASMTAMITGLAIFVTWYFFSRVESQARGGANTLPWEMPWWYFVVGGILAAFVASSIACMLSLSIRPREITIKKA</sequence>
<keyword evidence="1" id="KW-1133">Transmembrane helix</keyword>
<evidence type="ECO:0000313" key="2">
    <source>
        <dbReference type="EMBL" id="QBK85631.1"/>
    </source>
</evidence>
<name>A0A481YQX3_9VIRU</name>